<dbReference type="Gene3D" id="3.40.50.300">
    <property type="entry name" value="P-loop containing nucleotide triphosphate hydrolases"/>
    <property type="match status" value="1"/>
</dbReference>
<dbReference type="PANTHER" id="PTHR42794">
    <property type="entry name" value="HEMIN IMPORT ATP-BINDING PROTEIN HMUV"/>
    <property type="match status" value="1"/>
</dbReference>
<dbReference type="Pfam" id="PF00005">
    <property type="entry name" value="ABC_tran"/>
    <property type="match status" value="1"/>
</dbReference>
<evidence type="ECO:0000256" key="1">
    <source>
        <dbReference type="ARBA" id="ARBA00022448"/>
    </source>
</evidence>
<comment type="function">
    <text evidence="5">Part of the ABC transporter complex HmuTUV involved in hemin import. Responsible for energy coupling to the transport system.</text>
</comment>
<dbReference type="InterPro" id="IPR017871">
    <property type="entry name" value="ABC_transporter-like_CS"/>
</dbReference>
<dbReference type="PROSITE" id="PS00211">
    <property type="entry name" value="ABC_TRANSPORTER_1"/>
    <property type="match status" value="1"/>
</dbReference>
<dbReference type="AlphaFoldDB" id="A0A7V1PUP3"/>
<keyword evidence="3 7" id="KW-0067">ATP-binding</keyword>
<evidence type="ECO:0000259" key="6">
    <source>
        <dbReference type="PROSITE" id="PS50893"/>
    </source>
</evidence>
<comment type="caution">
    <text evidence="7">The sequence shown here is derived from an EMBL/GenBank/DDBJ whole genome shotgun (WGS) entry which is preliminary data.</text>
</comment>
<dbReference type="GO" id="GO:0016887">
    <property type="term" value="F:ATP hydrolysis activity"/>
    <property type="evidence" value="ECO:0007669"/>
    <property type="project" value="InterPro"/>
</dbReference>
<evidence type="ECO:0000256" key="5">
    <source>
        <dbReference type="ARBA" id="ARBA00037066"/>
    </source>
</evidence>
<accession>A0A7V1PUP3</accession>
<dbReference type="CDD" id="cd03214">
    <property type="entry name" value="ABC_Iron-Siderophores_B12_Hemin"/>
    <property type="match status" value="1"/>
</dbReference>
<dbReference type="GO" id="GO:0005524">
    <property type="term" value="F:ATP binding"/>
    <property type="evidence" value="ECO:0007669"/>
    <property type="project" value="UniProtKB-KW"/>
</dbReference>
<dbReference type="PANTHER" id="PTHR42794:SF1">
    <property type="entry name" value="HEMIN IMPORT ATP-BINDING PROTEIN HMUV"/>
    <property type="match status" value="1"/>
</dbReference>
<proteinExistence type="predicted"/>
<dbReference type="Proteomes" id="UP000886005">
    <property type="component" value="Unassembled WGS sequence"/>
</dbReference>
<gene>
    <name evidence="7" type="ORF">ENJ10_05215</name>
</gene>
<evidence type="ECO:0000256" key="3">
    <source>
        <dbReference type="ARBA" id="ARBA00022840"/>
    </source>
</evidence>
<dbReference type="EMBL" id="DRLD01000145">
    <property type="protein sequence ID" value="HED10066.1"/>
    <property type="molecule type" value="Genomic_DNA"/>
</dbReference>
<dbReference type="FunFam" id="3.40.50.300:FF:000134">
    <property type="entry name" value="Iron-enterobactin ABC transporter ATP-binding protein"/>
    <property type="match status" value="1"/>
</dbReference>
<keyword evidence="2" id="KW-0547">Nucleotide-binding</keyword>
<dbReference type="InterPro" id="IPR003439">
    <property type="entry name" value="ABC_transporter-like_ATP-bd"/>
</dbReference>
<evidence type="ECO:0000313" key="7">
    <source>
        <dbReference type="EMBL" id="HED10066.1"/>
    </source>
</evidence>
<sequence>MLKVTNLSFAYTEEPVLRELNLTVRPGEYVGIIGPNGSGKSSLIKILNGLYRNYRGTVILDDRDLGTLSARELALKVSYVPQHIETQFDFTVRELVETGRFPHQTAFSSSPRQDRSAVEQAMALTGMDEYAGRPFRQLSGGEQQRAVIAGALAQESDWMLLDEPTSALDLRHQQEIYGLLKTLCSERGKTILVVTHDINLAAQYCDRLILMHEGHILKDGAPKDVLLFPVIEEVYGVKVYIDINPMNQALYIVPYT</sequence>
<organism evidence="7">
    <name type="scientific">Caldithrix abyssi</name>
    <dbReference type="NCBI Taxonomy" id="187145"/>
    <lineage>
        <taxon>Bacteria</taxon>
        <taxon>Pseudomonadati</taxon>
        <taxon>Calditrichota</taxon>
        <taxon>Calditrichia</taxon>
        <taxon>Calditrichales</taxon>
        <taxon>Calditrichaceae</taxon>
        <taxon>Caldithrix</taxon>
    </lineage>
</organism>
<reference evidence="7" key="1">
    <citation type="journal article" date="2020" name="mSystems">
        <title>Genome- and Community-Level Interaction Insights into Carbon Utilization and Element Cycling Functions of Hydrothermarchaeota in Hydrothermal Sediment.</title>
        <authorList>
            <person name="Zhou Z."/>
            <person name="Liu Y."/>
            <person name="Xu W."/>
            <person name="Pan J."/>
            <person name="Luo Z.H."/>
            <person name="Li M."/>
        </authorList>
    </citation>
    <scope>NUCLEOTIDE SEQUENCE [LARGE SCALE GENOMIC DNA]</scope>
    <source>
        <strain evidence="7">HyVt-456</strain>
    </source>
</reference>
<dbReference type="PROSITE" id="PS50893">
    <property type="entry name" value="ABC_TRANSPORTER_2"/>
    <property type="match status" value="1"/>
</dbReference>
<feature type="domain" description="ABC transporter" evidence="6">
    <location>
        <begin position="2"/>
        <end position="238"/>
    </location>
</feature>
<evidence type="ECO:0000256" key="4">
    <source>
        <dbReference type="ARBA" id="ARBA00022967"/>
    </source>
</evidence>
<name>A0A7V1PUP3_CALAY</name>
<protein>
    <submittedName>
        <fullName evidence="7">ABC transporter ATP-binding protein</fullName>
    </submittedName>
</protein>
<keyword evidence="1" id="KW-0813">Transport</keyword>
<dbReference type="SMART" id="SM00382">
    <property type="entry name" value="AAA"/>
    <property type="match status" value="1"/>
</dbReference>
<dbReference type="InterPro" id="IPR003593">
    <property type="entry name" value="AAA+_ATPase"/>
</dbReference>
<dbReference type="InterPro" id="IPR027417">
    <property type="entry name" value="P-loop_NTPase"/>
</dbReference>
<dbReference type="SUPFAM" id="SSF52540">
    <property type="entry name" value="P-loop containing nucleoside triphosphate hydrolases"/>
    <property type="match status" value="1"/>
</dbReference>
<keyword evidence="4" id="KW-1278">Translocase</keyword>
<evidence type="ECO:0000256" key="2">
    <source>
        <dbReference type="ARBA" id="ARBA00022741"/>
    </source>
</evidence>